<evidence type="ECO:0000256" key="3">
    <source>
        <dbReference type="ARBA" id="ARBA00022723"/>
    </source>
</evidence>
<dbReference type="InterPro" id="IPR013083">
    <property type="entry name" value="Znf_RING/FYVE/PHD"/>
</dbReference>
<feature type="region of interest" description="Disordered" evidence="9">
    <location>
        <begin position="274"/>
        <end position="301"/>
    </location>
</feature>
<dbReference type="PANTHER" id="PTHR45931:SF20">
    <property type="entry name" value="RING-TYPE E3 UBIQUITIN TRANSFERASE"/>
    <property type="match status" value="1"/>
</dbReference>
<evidence type="ECO:0000256" key="2">
    <source>
        <dbReference type="ARBA" id="ARBA00022692"/>
    </source>
</evidence>
<evidence type="ECO:0000256" key="8">
    <source>
        <dbReference type="PROSITE-ProRule" id="PRU00175"/>
    </source>
</evidence>
<keyword evidence="13" id="KW-1185">Reference proteome</keyword>
<dbReference type="PROSITE" id="PS50089">
    <property type="entry name" value="ZF_RING_2"/>
    <property type="match status" value="1"/>
</dbReference>
<keyword evidence="3" id="KW-0479">Metal-binding</keyword>
<proteinExistence type="predicted"/>
<dbReference type="Pfam" id="PF13639">
    <property type="entry name" value="zf-RING_2"/>
    <property type="match status" value="1"/>
</dbReference>
<feature type="transmembrane region" description="Helical" evidence="10">
    <location>
        <begin position="165"/>
        <end position="189"/>
    </location>
</feature>
<evidence type="ECO:0000256" key="7">
    <source>
        <dbReference type="ARBA" id="ARBA00023136"/>
    </source>
</evidence>
<feature type="region of interest" description="Disordered" evidence="9">
    <location>
        <begin position="334"/>
        <end position="386"/>
    </location>
</feature>
<dbReference type="InterPro" id="IPR046450">
    <property type="entry name" value="PA_dom_sf"/>
</dbReference>
<dbReference type="InterPro" id="IPR003137">
    <property type="entry name" value="PA_domain"/>
</dbReference>
<dbReference type="SMART" id="SM00184">
    <property type="entry name" value="RING"/>
    <property type="match status" value="1"/>
</dbReference>
<dbReference type="PANTHER" id="PTHR45931">
    <property type="entry name" value="SI:CH211-59O9.10"/>
    <property type="match status" value="1"/>
</dbReference>
<dbReference type="EMBL" id="OU015566">
    <property type="protein sequence ID" value="CAG5108150.1"/>
    <property type="molecule type" value="Genomic_DNA"/>
</dbReference>
<evidence type="ECO:0000313" key="13">
    <source>
        <dbReference type="Proteomes" id="UP001158576"/>
    </source>
</evidence>
<dbReference type="InterPro" id="IPR051834">
    <property type="entry name" value="RING_finger_E3_ligase"/>
</dbReference>
<dbReference type="Gene3D" id="3.50.30.30">
    <property type="match status" value="1"/>
</dbReference>
<name>A0ABN7SUV7_OIKDI</name>
<keyword evidence="2 10" id="KW-0812">Transmembrane</keyword>
<feature type="compositionally biased region" description="Acidic residues" evidence="9">
    <location>
        <begin position="274"/>
        <end position="283"/>
    </location>
</feature>
<comment type="subcellular location">
    <subcellularLocation>
        <location evidence="1">Membrane</location>
    </subcellularLocation>
</comment>
<gene>
    <name evidence="12" type="ORF">OKIOD_LOCUS12422</name>
</gene>
<evidence type="ECO:0000256" key="4">
    <source>
        <dbReference type="ARBA" id="ARBA00022771"/>
    </source>
</evidence>
<dbReference type="CDD" id="cd16454">
    <property type="entry name" value="RING-H2_PA-TM-RING"/>
    <property type="match status" value="1"/>
</dbReference>
<organism evidence="12 13">
    <name type="scientific">Oikopleura dioica</name>
    <name type="common">Tunicate</name>
    <dbReference type="NCBI Taxonomy" id="34765"/>
    <lineage>
        <taxon>Eukaryota</taxon>
        <taxon>Metazoa</taxon>
        <taxon>Chordata</taxon>
        <taxon>Tunicata</taxon>
        <taxon>Appendicularia</taxon>
        <taxon>Copelata</taxon>
        <taxon>Oikopleuridae</taxon>
        <taxon>Oikopleura</taxon>
    </lineage>
</organism>
<dbReference type="InterPro" id="IPR001841">
    <property type="entry name" value="Znf_RING"/>
</dbReference>
<evidence type="ECO:0000256" key="10">
    <source>
        <dbReference type="SAM" id="Phobius"/>
    </source>
</evidence>
<evidence type="ECO:0000313" key="12">
    <source>
        <dbReference type="EMBL" id="CAG5108150.1"/>
    </source>
</evidence>
<keyword evidence="5" id="KW-0862">Zinc</keyword>
<evidence type="ECO:0000256" key="9">
    <source>
        <dbReference type="SAM" id="MobiDB-lite"/>
    </source>
</evidence>
<evidence type="ECO:0000256" key="5">
    <source>
        <dbReference type="ARBA" id="ARBA00022833"/>
    </source>
</evidence>
<dbReference type="Proteomes" id="UP001158576">
    <property type="component" value="Chromosome 1"/>
</dbReference>
<dbReference type="Pfam" id="PF02225">
    <property type="entry name" value="PA"/>
    <property type="match status" value="1"/>
</dbReference>
<dbReference type="Gene3D" id="3.30.40.10">
    <property type="entry name" value="Zinc/RING finger domain, C3HC4 (zinc finger)"/>
    <property type="match status" value="1"/>
</dbReference>
<dbReference type="SUPFAM" id="SSF52025">
    <property type="entry name" value="PA domain"/>
    <property type="match status" value="1"/>
</dbReference>
<sequence>MRSLQLLQFLVLGSKAEIDVYNSSLVVVDKFLSLDAYFGSDLPDDGLFGRISLASPIEACDVPIKPAPAPYRLQNETVLPIALISRGTCSFLDKIQAATEAGFAAAIVFTLPDDPPTGMGPTGYPEFIPAVMTTFDAGEFLKSEKDHIFVRLLPTDDPFPFPQHLLWPFASAVGGCLLIMLISTIVKLAREYKKARKGRLSRKKLNTLPIIKFNPQEHGSRFESCAICIEEFKAGEKIRELPCKHGYHKICIDPWLTSNRKVCPLCKQIVLPSSDDEASENEDSPLIRPEGPELQDDEERSVGWAAAFSRSSPRARGPSVSSYTSLDGEVNPVFATENSTNTSTTLSSQIAVPIDDEGVPIIHLPVETDSDDADDESTPRNDPATV</sequence>
<accession>A0ABN7SUV7</accession>
<reference evidence="12 13" key="1">
    <citation type="submission" date="2021-04" db="EMBL/GenBank/DDBJ databases">
        <authorList>
            <person name="Bliznina A."/>
        </authorList>
    </citation>
    <scope>NUCLEOTIDE SEQUENCE [LARGE SCALE GENOMIC DNA]</scope>
</reference>
<keyword evidence="7 10" id="KW-0472">Membrane</keyword>
<evidence type="ECO:0000256" key="6">
    <source>
        <dbReference type="ARBA" id="ARBA00022989"/>
    </source>
</evidence>
<evidence type="ECO:0000256" key="1">
    <source>
        <dbReference type="ARBA" id="ARBA00004370"/>
    </source>
</evidence>
<keyword evidence="6 10" id="KW-1133">Transmembrane helix</keyword>
<dbReference type="SUPFAM" id="SSF57850">
    <property type="entry name" value="RING/U-box"/>
    <property type="match status" value="1"/>
</dbReference>
<feature type="domain" description="RING-type" evidence="11">
    <location>
        <begin position="225"/>
        <end position="267"/>
    </location>
</feature>
<evidence type="ECO:0000259" key="11">
    <source>
        <dbReference type="PROSITE" id="PS50089"/>
    </source>
</evidence>
<feature type="compositionally biased region" description="Low complexity" evidence="9">
    <location>
        <begin position="338"/>
        <end position="348"/>
    </location>
</feature>
<keyword evidence="4 8" id="KW-0863">Zinc-finger</keyword>
<protein>
    <submittedName>
        <fullName evidence="12">Oidioi.mRNA.OKI2018_I69.chr1.g3657.t1.cds</fullName>
    </submittedName>
</protein>